<protein>
    <submittedName>
        <fullName evidence="2">Uncharacterized protein</fullName>
    </submittedName>
</protein>
<organism evidence="2 3">
    <name type="scientific">Mycoplasma mycoides subsp. mycoides SC (strain CCUG 32753 / NCTC 10114 / PG1)</name>
    <dbReference type="NCBI Taxonomy" id="272632"/>
    <lineage>
        <taxon>Bacteria</taxon>
        <taxon>Bacillati</taxon>
        <taxon>Mycoplasmatota</taxon>
        <taxon>Mollicutes</taxon>
        <taxon>Mycoplasmataceae</taxon>
        <taxon>Mycoplasma</taxon>
    </lineage>
</organism>
<gene>
    <name evidence="1" type="ordered locus">MSC_1029</name>
    <name evidence="2" type="ordered locus">MSC_1054</name>
</gene>
<reference evidence="2 3" key="1">
    <citation type="journal article" date="2004" name="Genome Res.">
        <title>The genome sequence of Mycoplasma mycoides subsp. mycoides SC type strain PG1T, the causative agent of contagious bovine pleuropneumonia (CBPP).</title>
        <authorList>
            <person name="Westberg J."/>
            <person name="Persson A."/>
            <person name="Holmberg A."/>
            <person name="Goesmann A."/>
            <person name="Lundeberg J."/>
            <person name="Johansson K.-E."/>
            <person name="Pettersson B."/>
            <person name="Uhlen M."/>
        </authorList>
    </citation>
    <scope>NUCLEOTIDE SEQUENCE [LARGE SCALE GENOMIC DNA]</scope>
    <source>
        <strain evidence="2 3">PG1</strain>
    </source>
</reference>
<dbReference type="KEGG" id="mmy:MSC_1054"/>
<evidence type="ECO:0000313" key="1">
    <source>
        <dbReference type="EMBL" id="CAE77635.1"/>
    </source>
</evidence>
<dbReference type="Proteomes" id="UP000001016">
    <property type="component" value="Chromosome"/>
</dbReference>
<dbReference type="EMBL" id="BX293980">
    <property type="protein sequence ID" value="CAE77635.1"/>
    <property type="molecule type" value="Genomic_DNA"/>
</dbReference>
<name>Q6MRT3_MYCMS</name>
<dbReference type="HOGENOM" id="CLU_3254358_0_0_14"/>
<dbReference type="STRING" id="272632.MSC_1029"/>
<dbReference type="AlphaFoldDB" id="Q6MRT3"/>
<dbReference type="KEGG" id="mmy:MSC_1029"/>
<proteinExistence type="predicted"/>
<evidence type="ECO:0000313" key="3">
    <source>
        <dbReference type="Proteomes" id="UP000001016"/>
    </source>
</evidence>
<reference evidence="2" key="2">
    <citation type="submission" date="2007-02" db="EMBL/GenBank/DDBJ databases">
        <authorList>
            <person name="Westberg J."/>
        </authorList>
    </citation>
    <scope>NUCLEOTIDE SEQUENCE</scope>
    <source>
        <strain evidence="2">PG1</strain>
    </source>
</reference>
<dbReference type="EMBL" id="BX293980">
    <property type="protein sequence ID" value="CAE77658.1"/>
    <property type="molecule type" value="Genomic_DNA"/>
</dbReference>
<sequence length="42" mass="4895">MFLLFGSKLPRVLFSTSENNTLNEQLEKKWIKTTGLIKKKVI</sequence>
<evidence type="ECO:0000313" key="2">
    <source>
        <dbReference type="EMBL" id="CAE77658.1"/>
    </source>
</evidence>
<keyword evidence="3" id="KW-1185">Reference proteome</keyword>
<accession>Q6MRT3</accession>